<comment type="similarity">
    <text evidence="1">Belongs to the barstar family.</text>
</comment>
<proteinExistence type="inferred from homology"/>
<reference evidence="5" key="1">
    <citation type="submission" date="2015-08" db="EMBL/GenBank/DDBJ databases">
        <title>Fjat-10028 dsm 16317.</title>
        <authorList>
            <person name="Liu B."/>
            <person name="Wang J."/>
            <person name="Zhu Y."/>
            <person name="Liu G."/>
            <person name="Chen Q."/>
            <person name="Chen Z."/>
            <person name="Lan J."/>
            <person name="Che J."/>
            <person name="Ge C."/>
            <person name="Shi H."/>
            <person name="Pan Z."/>
            <person name="Liu X."/>
        </authorList>
    </citation>
    <scope>NUCLEOTIDE SEQUENCE [LARGE SCALE GENOMIC DNA]</scope>
    <source>
        <strain evidence="5">DSM 16317</strain>
    </source>
</reference>
<dbReference type="GeneID" id="301135182"/>
<gene>
    <name evidence="4" type="ORF">AMD00_03555</name>
</gene>
<evidence type="ECO:0000256" key="2">
    <source>
        <dbReference type="SAM" id="MobiDB-lite"/>
    </source>
</evidence>
<evidence type="ECO:0000313" key="4">
    <source>
        <dbReference type="EMBL" id="KOO51555.1"/>
    </source>
</evidence>
<evidence type="ECO:0000256" key="1">
    <source>
        <dbReference type="ARBA" id="ARBA00006845"/>
    </source>
</evidence>
<dbReference type="InterPro" id="IPR035905">
    <property type="entry name" value="Barstar-like_sf"/>
</dbReference>
<keyword evidence="5" id="KW-1185">Reference proteome</keyword>
<dbReference type="RefSeq" id="WP_053415699.1">
    <property type="nucleotide sequence ID" value="NZ_LILB01000001.1"/>
</dbReference>
<protein>
    <recommendedName>
        <fullName evidence="3">Barstar (barnase inhibitor) domain-containing protein</fullName>
    </recommendedName>
</protein>
<organism evidence="4 5">
    <name type="scientific">Viridibacillus arvi</name>
    <dbReference type="NCBI Taxonomy" id="263475"/>
    <lineage>
        <taxon>Bacteria</taxon>
        <taxon>Bacillati</taxon>
        <taxon>Bacillota</taxon>
        <taxon>Bacilli</taxon>
        <taxon>Bacillales</taxon>
        <taxon>Caryophanaceae</taxon>
        <taxon>Viridibacillus</taxon>
    </lineage>
</organism>
<dbReference type="AlphaFoldDB" id="A0A0M0LKF1"/>
<dbReference type="EMBL" id="LILB01000001">
    <property type="protein sequence ID" value="KOO51555.1"/>
    <property type="molecule type" value="Genomic_DNA"/>
</dbReference>
<dbReference type="SUPFAM" id="SSF52038">
    <property type="entry name" value="Barstar-related"/>
    <property type="match status" value="1"/>
</dbReference>
<dbReference type="InterPro" id="IPR000468">
    <property type="entry name" value="Barstar"/>
</dbReference>
<comment type="caution">
    <text evidence="4">The sequence shown here is derived from an EMBL/GenBank/DDBJ whole genome shotgun (WGS) entry which is preliminary data.</text>
</comment>
<dbReference type="Pfam" id="PF01337">
    <property type="entry name" value="Barstar"/>
    <property type="match status" value="1"/>
</dbReference>
<evidence type="ECO:0000313" key="5">
    <source>
        <dbReference type="Proteomes" id="UP000036867"/>
    </source>
</evidence>
<sequence length="115" mass="13340">MNEKNFHEVLANTLNFPDYYGKNLNAFNDCLSDIVPKEKGFILTFKNFDVFTKRYPEIAYDILDIIQLNAWRNLIEGNVLLGFVQSNDGNFSMPPVGGMSPDWNSDEWLEKNREL</sequence>
<feature type="domain" description="Barstar (barnase inhibitor)" evidence="3">
    <location>
        <begin position="2"/>
        <end position="68"/>
    </location>
</feature>
<feature type="region of interest" description="Disordered" evidence="2">
    <location>
        <begin position="95"/>
        <end position="115"/>
    </location>
</feature>
<accession>A0A0M0LKF1</accession>
<dbReference type="Gene3D" id="3.30.370.10">
    <property type="entry name" value="Barstar-like"/>
    <property type="match status" value="1"/>
</dbReference>
<dbReference type="Proteomes" id="UP000036867">
    <property type="component" value="Unassembled WGS sequence"/>
</dbReference>
<name>A0A0M0LKF1_9BACL</name>
<evidence type="ECO:0000259" key="3">
    <source>
        <dbReference type="Pfam" id="PF01337"/>
    </source>
</evidence>